<dbReference type="Gene3D" id="3.20.20.10">
    <property type="entry name" value="Alanine racemase"/>
    <property type="match status" value="1"/>
</dbReference>
<keyword evidence="6" id="KW-1185">Reference proteome</keyword>
<keyword evidence="1 2" id="KW-0663">Pyridoxal phosphate</keyword>
<evidence type="ECO:0000313" key="6">
    <source>
        <dbReference type="Proteomes" id="UP001596540"/>
    </source>
</evidence>
<dbReference type="PANTHER" id="PTHR10146">
    <property type="entry name" value="PROLINE SYNTHETASE CO-TRANSCRIBED BACTERIAL HOMOLOG PROTEIN"/>
    <property type="match status" value="1"/>
</dbReference>
<protein>
    <recommendedName>
        <fullName evidence="2">Pyridoxal phosphate homeostasis protein</fullName>
        <shortName evidence="2">PLP homeostasis protein</shortName>
    </recommendedName>
</protein>
<accession>A0ABW2KM38</accession>
<evidence type="ECO:0000256" key="1">
    <source>
        <dbReference type="ARBA" id="ARBA00022898"/>
    </source>
</evidence>
<evidence type="ECO:0000259" key="4">
    <source>
        <dbReference type="Pfam" id="PF01168"/>
    </source>
</evidence>
<comment type="caution">
    <text evidence="5">The sequence shown here is derived from an EMBL/GenBank/DDBJ whole genome shotgun (WGS) entry which is preliminary data.</text>
</comment>
<comment type="similarity">
    <text evidence="2 3">Belongs to the pyridoxal phosphate-binding protein YggS/PROSC family.</text>
</comment>
<evidence type="ECO:0000256" key="2">
    <source>
        <dbReference type="HAMAP-Rule" id="MF_02087"/>
    </source>
</evidence>
<dbReference type="PIRSF" id="PIRSF004848">
    <property type="entry name" value="YBL036c_PLPDEIII"/>
    <property type="match status" value="1"/>
</dbReference>
<dbReference type="PROSITE" id="PS01211">
    <property type="entry name" value="UPF0001"/>
    <property type="match status" value="1"/>
</dbReference>
<organism evidence="5 6">
    <name type="scientific">Marinactinospora rubrisoli</name>
    <dbReference type="NCBI Taxonomy" id="2715399"/>
    <lineage>
        <taxon>Bacteria</taxon>
        <taxon>Bacillati</taxon>
        <taxon>Actinomycetota</taxon>
        <taxon>Actinomycetes</taxon>
        <taxon>Streptosporangiales</taxon>
        <taxon>Nocardiopsidaceae</taxon>
        <taxon>Marinactinospora</taxon>
    </lineage>
</organism>
<dbReference type="InterPro" id="IPR029066">
    <property type="entry name" value="PLP-binding_barrel"/>
</dbReference>
<feature type="domain" description="Alanine racemase N-terminal" evidence="4">
    <location>
        <begin position="24"/>
        <end position="239"/>
    </location>
</feature>
<dbReference type="Proteomes" id="UP001596540">
    <property type="component" value="Unassembled WGS sequence"/>
</dbReference>
<evidence type="ECO:0000256" key="3">
    <source>
        <dbReference type="RuleBase" id="RU004514"/>
    </source>
</evidence>
<sequence>MTGPEAERSRAGCIAANLATLRSRIAAACEAVGRRVDEVAVIAVTKTYPASDVRILTNLGIRDVGENRDQEAAPKAAECADLALRWHFVGQLQTNKVRSVVRYADVVHSVDRERLARELGTRARAVGREISCLVQVNLDPESAAGVLGPRGGADPRDVLSVADAVHAEEGLAVGGVMAVAPRGGDPAEAFGRLAEVAAQVRARYPQATVVSAGMSGDLEAAIASGATHLRIGTALLGDRAANVG</sequence>
<dbReference type="PANTHER" id="PTHR10146:SF14">
    <property type="entry name" value="PYRIDOXAL PHOSPHATE HOMEOSTASIS PROTEIN"/>
    <property type="match status" value="1"/>
</dbReference>
<dbReference type="InterPro" id="IPR011078">
    <property type="entry name" value="PyrdxlP_homeostasis"/>
</dbReference>
<evidence type="ECO:0000313" key="5">
    <source>
        <dbReference type="EMBL" id="MFC7330242.1"/>
    </source>
</evidence>
<comment type="function">
    <text evidence="2">Pyridoxal 5'-phosphate (PLP)-binding protein, which is involved in PLP homeostasis.</text>
</comment>
<dbReference type="RefSeq" id="WP_379872891.1">
    <property type="nucleotide sequence ID" value="NZ_JBHTBH010000011.1"/>
</dbReference>
<gene>
    <name evidence="5" type="ORF">ACFQRF_21180</name>
</gene>
<name>A0ABW2KM38_9ACTN</name>
<dbReference type="Pfam" id="PF01168">
    <property type="entry name" value="Ala_racemase_N"/>
    <property type="match status" value="1"/>
</dbReference>
<proteinExistence type="inferred from homology"/>
<dbReference type="NCBIfam" id="TIGR00044">
    <property type="entry name" value="YggS family pyridoxal phosphate-dependent enzyme"/>
    <property type="match status" value="1"/>
</dbReference>
<dbReference type="HAMAP" id="MF_02087">
    <property type="entry name" value="PLP_homeostasis"/>
    <property type="match status" value="1"/>
</dbReference>
<reference evidence="6" key="1">
    <citation type="journal article" date="2019" name="Int. J. Syst. Evol. Microbiol.">
        <title>The Global Catalogue of Microorganisms (GCM) 10K type strain sequencing project: providing services to taxonomists for standard genome sequencing and annotation.</title>
        <authorList>
            <consortium name="The Broad Institute Genomics Platform"/>
            <consortium name="The Broad Institute Genome Sequencing Center for Infectious Disease"/>
            <person name="Wu L."/>
            <person name="Ma J."/>
        </authorList>
    </citation>
    <scope>NUCLEOTIDE SEQUENCE [LARGE SCALE GENOMIC DNA]</scope>
    <source>
        <strain evidence="6">CGMCC 4.7382</strain>
    </source>
</reference>
<dbReference type="SUPFAM" id="SSF51419">
    <property type="entry name" value="PLP-binding barrel"/>
    <property type="match status" value="1"/>
</dbReference>
<dbReference type="CDD" id="cd00635">
    <property type="entry name" value="PLPDE_III_YBL036c_like"/>
    <property type="match status" value="1"/>
</dbReference>
<dbReference type="InterPro" id="IPR001608">
    <property type="entry name" value="Ala_racemase_N"/>
</dbReference>
<feature type="modified residue" description="N6-(pyridoxal phosphate)lysine" evidence="2">
    <location>
        <position position="46"/>
    </location>
</feature>
<dbReference type="EMBL" id="JBHTBH010000011">
    <property type="protein sequence ID" value="MFC7330242.1"/>
    <property type="molecule type" value="Genomic_DNA"/>
</dbReference>